<dbReference type="GeneID" id="63716878"/>
<dbReference type="RefSeq" id="XP_040656580.1">
    <property type="nucleotide sequence ID" value="XM_040801547.1"/>
</dbReference>
<accession>A0A151GJG9</accession>
<feature type="region of interest" description="Disordered" evidence="1">
    <location>
        <begin position="316"/>
        <end position="340"/>
    </location>
</feature>
<keyword evidence="4" id="KW-1185">Reference proteome</keyword>
<dbReference type="Proteomes" id="UP000076580">
    <property type="component" value="Chromosome 02"/>
</dbReference>
<dbReference type="AlphaFoldDB" id="A0A151GJG9"/>
<dbReference type="InParanoid" id="A0A151GJG9"/>
<feature type="region of interest" description="Disordered" evidence="1">
    <location>
        <begin position="282"/>
        <end position="302"/>
    </location>
</feature>
<evidence type="ECO:0000256" key="2">
    <source>
        <dbReference type="SAM" id="SignalP"/>
    </source>
</evidence>
<comment type="caution">
    <text evidence="3">The sequence shown here is derived from an EMBL/GenBank/DDBJ whole genome shotgun (WGS) entry which is preliminary data.</text>
</comment>
<name>A0A151GJG9_DRECN</name>
<gene>
    <name evidence="3" type="ORF">DCS_04235</name>
</gene>
<reference evidence="3 4" key="1">
    <citation type="journal article" date="2016" name="Sci. Rep.">
        <title>Insights into Adaptations to a Near-Obligate Nematode Endoparasitic Lifestyle from the Finished Genome of Drechmeria coniospora.</title>
        <authorList>
            <person name="Zhang L."/>
            <person name="Zhou Z."/>
            <person name="Guo Q."/>
            <person name="Fokkens L."/>
            <person name="Miskei M."/>
            <person name="Pocsi I."/>
            <person name="Zhang W."/>
            <person name="Chen M."/>
            <person name="Wang L."/>
            <person name="Sun Y."/>
            <person name="Donzelli B.G."/>
            <person name="Gibson D.M."/>
            <person name="Nelson D.R."/>
            <person name="Luo J.G."/>
            <person name="Rep M."/>
            <person name="Liu H."/>
            <person name="Yang S."/>
            <person name="Wang J."/>
            <person name="Krasnoff S.B."/>
            <person name="Xu Y."/>
            <person name="Molnar I."/>
            <person name="Lin M."/>
        </authorList>
    </citation>
    <scope>NUCLEOTIDE SEQUENCE [LARGE SCALE GENOMIC DNA]</scope>
    <source>
        <strain evidence="3 4">ARSEF 6962</strain>
    </source>
</reference>
<feature type="compositionally biased region" description="Basic and acidic residues" evidence="1">
    <location>
        <begin position="42"/>
        <end position="51"/>
    </location>
</feature>
<evidence type="ECO:0000313" key="3">
    <source>
        <dbReference type="EMBL" id="KYK57228.1"/>
    </source>
</evidence>
<evidence type="ECO:0000313" key="4">
    <source>
        <dbReference type="Proteomes" id="UP000076580"/>
    </source>
</evidence>
<keyword evidence="2" id="KW-0732">Signal</keyword>
<sequence>MHALFRAIILTLLFSFQRLVITHATPIPDAIPPGAVPATPQDADRPEEKPNRNWKISSYVAGNPNPAPKLVYRVDYRDPDHVFTHGMTTREKSPTPHGYDLSRHVFGSDSNLKDTNYISTTKSPTVAEKFGKQPGLPSKFWSLGAEEAYALAQHNIQKGVKPGQPLLLPPVDKLPAHPPIKDMWVYVIQPDKSYINVFQTLGPDGYPTPDFIGQQEFAVIRGKIEAERIIGAYQVNDAKRMIRFNPAFNPTFRGQRAGVGHPEVAHDSNAQAAAKIIADADAENESFRTEASKSPKPKPQWRSMPLSQFIPEYNSPLLPNHKADTSKTPKNRPCKRGLECDFQDDNPDKLIAGNKNEAAGENRRVSLKTGLTKSAAAEHLGGVSMALVSMALTCRAHESSTVEQQPPPQGFFQSFLRGLTKGNLSQVPGLLWGSAKKLGSQENVDAFAKSSGDLVQGFTEIPNAVKSRASEVTSAENFEAFAESADDLVNALSEVPEAVANGTQDVAKAENFHAFGKSLTDFAKAVGEIPAAAKSGFDDLTEAPSEIATTFQKAPSQLAKATTDFMKEYDQCLPPGSNGRKIVDSMFASLPGELWIFQPGLRPVQAATYHYEFPLPGQTSKREGWINQAQH</sequence>
<dbReference type="SUPFAM" id="SSF56399">
    <property type="entry name" value="ADP-ribosylation"/>
    <property type="match status" value="2"/>
</dbReference>
<feature type="chain" id="PRO_5007580606" evidence="2">
    <location>
        <begin position="25"/>
        <end position="631"/>
    </location>
</feature>
<feature type="region of interest" description="Disordered" evidence="1">
    <location>
        <begin position="30"/>
        <end position="51"/>
    </location>
</feature>
<dbReference type="EMBL" id="LAYC01000002">
    <property type="protein sequence ID" value="KYK57228.1"/>
    <property type="molecule type" value="Genomic_DNA"/>
</dbReference>
<organism evidence="3 4">
    <name type="scientific">Drechmeria coniospora</name>
    <name type="common">Nematophagous fungus</name>
    <name type="synonym">Meria coniospora</name>
    <dbReference type="NCBI Taxonomy" id="98403"/>
    <lineage>
        <taxon>Eukaryota</taxon>
        <taxon>Fungi</taxon>
        <taxon>Dikarya</taxon>
        <taxon>Ascomycota</taxon>
        <taxon>Pezizomycotina</taxon>
        <taxon>Sordariomycetes</taxon>
        <taxon>Hypocreomycetidae</taxon>
        <taxon>Hypocreales</taxon>
        <taxon>Ophiocordycipitaceae</taxon>
        <taxon>Drechmeria</taxon>
    </lineage>
</organism>
<evidence type="ECO:0000256" key="1">
    <source>
        <dbReference type="SAM" id="MobiDB-lite"/>
    </source>
</evidence>
<protein>
    <submittedName>
        <fullName evidence="3">Uncharacterized protein</fullName>
    </submittedName>
</protein>
<feature type="signal peptide" evidence="2">
    <location>
        <begin position="1"/>
        <end position="24"/>
    </location>
</feature>
<dbReference type="Gene3D" id="3.90.210.10">
    <property type="entry name" value="Heat-Labile Enterotoxin, subunit A"/>
    <property type="match status" value="1"/>
</dbReference>
<proteinExistence type="predicted"/>